<feature type="transmembrane region" description="Helical" evidence="1">
    <location>
        <begin position="38"/>
        <end position="56"/>
    </location>
</feature>
<proteinExistence type="predicted"/>
<feature type="transmembrane region" description="Helical" evidence="1">
    <location>
        <begin position="96"/>
        <end position="116"/>
    </location>
</feature>
<dbReference type="OrthoDB" id="6385003at2"/>
<evidence type="ECO:0000313" key="2">
    <source>
        <dbReference type="EMBL" id="PXV64260.1"/>
    </source>
</evidence>
<keyword evidence="1" id="KW-0812">Transmembrane</keyword>
<feature type="transmembrane region" description="Helical" evidence="1">
    <location>
        <begin position="122"/>
        <end position="143"/>
    </location>
</feature>
<dbReference type="Pfam" id="PF10067">
    <property type="entry name" value="DUF2306"/>
    <property type="match status" value="1"/>
</dbReference>
<keyword evidence="1" id="KW-1133">Transmembrane helix</keyword>
<evidence type="ECO:0000256" key="1">
    <source>
        <dbReference type="SAM" id="Phobius"/>
    </source>
</evidence>
<evidence type="ECO:0000313" key="3">
    <source>
        <dbReference type="Proteomes" id="UP000248330"/>
    </source>
</evidence>
<dbReference type="RefSeq" id="WP_110266719.1">
    <property type="nucleotide sequence ID" value="NZ_CAWNXA010000013.1"/>
</dbReference>
<organism evidence="2 3">
    <name type="scientific">Sinimarinibacterium flocculans</name>
    <dbReference type="NCBI Taxonomy" id="985250"/>
    <lineage>
        <taxon>Bacteria</taxon>
        <taxon>Pseudomonadati</taxon>
        <taxon>Pseudomonadota</taxon>
        <taxon>Gammaproteobacteria</taxon>
        <taxon>Nevskiales</taxon>
        <taxon>Nevskiaceae</taxon>
        <taxon>Sinimarinibacterium</taxon>
    </lineage>
</organism>
<dbReference type="AlphaFoldDB" id="A0A318E0R3"/>
<reference evidence="2 3" key="1">
    <citation type="submission" date="2018-04" db="EMBL/GenBank/DDBJ databases">
        <title>Genomic Encyclopedia of Type Strains, Phase IV (KMG-IV): sequencing the most valuable type-strain genomes for metagenomic binning, comparative biology and taxonomic classification.</title>
        <authorList>
            <person name="Goeker M."/>
        </authorList>
    </citation>
    <scope>NUCLEOTIDE SEQUENCE [LARGE SCALE GENOMIC DNA]</scope>
    <source>
        <strain evidence="2 3">DSM 104150</strain>
    </source>
</reference>
<gene>
    <name evidence="2" type="ORF">C8D93_11354</name>
</gene>
<keyword evidence="1" id="KW-0472">Membrane</keyword>
<feature type="transmembrane region" description="Helical" evidence="1">
    <location>
        <begin position="6"/>
        <end position="26"/>
    </location>
</feature>
<name>A0A318E0R3_9GAMM</name>
<comment type="caution">
    <text evidence="2">The sequence shown here is derived from an EMBL/GenBank/DDBJ whole genome shotgun (WGS) entry which is preliminary data.</text>
</comment>
<feature type="transmembrane region" description="Helical" evidence="1">
    <location>
        <begin position="62"/>
        <end position="84"/>
    </location>
</feature>
<dbReference type="EMBL" id="QICN01000013">
    <property type="protein sequence ID" value="PXV64260.1"/>
    <property type="molecule type" value="Genomic_DNA"/>
</dbReference>
<sequence length="159" mass="17020">MSGPIATIHVLFSVLAIAVGVVIFSIRRGTPVHRRLGYVYIGAMLALNGSALMLYARDGSFGPFHIAALLSLATLTAGAVPVMLRRPRGGWLPLHWELMSWSFVGLIAAAVAEAVFRIPGIAYWPSIITGTLAVFVGGGAWVYRNRRHMRQAAGHVTGA</sequence>
<protein>
    <submittedName>
        <fullName evidence="2">Putative membrane protein</fullName>
    </submittedName>
</protein>
<dbReference type="InterPro" id="IPR018750">
    <property type="entry name" value="DUF2306_membrane"/>
</dbReference>
<accession>A0A318E0R3</accession>
<dbReference type="Proteomes" id="UP000248330">
    <property type="component" value="Unassembled WGS sequence"/>
</dbReference>
<keyword evidence="3" id="KW-1185">Reference proteome</keyword>